<comment type="caution">
    <text evidence="2">The sequence shown here is derived from an EMBL/GenBank/DDBJ whole genome shotgun (WGS) entry which is preliminary data.</text>
</comment>
<keyword evidence="3" id="KW-1185">Reference proteome</keyword>
<name>A0A9X3FLQ9_9LACT</name>
<feature type="domain" description="Lipocalin-like" evidence="1">
    <location>
        <begin position="8"/>
        <end position="124"/>
    </location>
</feature>
<evidence type="ECO:0000259" key="1">
    <source>
        <dbReference type="Pfam" id="PF13924"/>
    </source>
</evidence>
<dbReference type="RefSeq" id="WP_268751448.1">
    <property type="nucleotide sequence ID" value="NZ_JAPRFQ010000001.1"/>
</dbReference>
<evidence type="ECO:0000313" key="3">
    <source>
        <dbReference type="Proteomes" id="UP001146670"/>
    </source>
</evidence>
<protein>
    <submittedName>
        <fullName evidence="2">Lipocalin-like domain-containing protein</fullName>
    </submittedName>
</protein>
<dbReference type="AlphaFoldDB" id="A0A9X3FLQ9"/>
<organism evidence="2 3">
    <name type="scientific">Aerococcus kribbianus</name>
    <dbReference type="NCBI Taxonomy" id="2999064"/>
    <lineage>
        <taxon>Bacteria</taxon>
        <taxon>Bacillati</taxon>
        <taxon>Bacillota</taxon>
        <taxon>Bacilli</taxon>
        <taxon>Lactobacillales</taxon>
        <taxon>Aerococcaceae</taxon>
        <taxon>Aerococcus</taxon>
    </lineage>
</organism>
<reference evidence="2" key="1">
    <citation type="submission" date="2022-12" db="EMBL/GenBank/DDBJ databases">
        <title>Description and comparative metabolic analysis of Aerococcus sp. nov., isolated from the feces of a pig.</title>
        <authorList>
            <person name="Chang Y.-H."/>
        </authorList>
    </citation>
    <scope>NUCLEOTIDE SEQUENCE</scope>
    <source>
        <strain evidence="2">YH-aer222</strain>
    </source>
</reference>
<evidence type="ECO:0000313" key="2">
    <source>
        <dbReference type="EMBL" id="MCZ0725120.1"/>
    </source>
</evidence>
<dbReference type="Proteomes" id="UP001146670">
    <property type="component" value="Unassembled WGS sequence"/>
</dbReference>
<dbReference type="InterPro" id="IPR024311">
    <property type="entry name" value="Lipocalin-like"/>
</dbReference>
<gene>
    <name evidence="2" type="ORF">OW157_00885</name>
</gene>
<dbReference type="Pfam" id="PF13924">
    <property type="entry name" value="Lipocalin_5"/>
    <property type="match status" value="1"/>
</dbReference>
<proteinExistence type="predicted"/>
<sequence length="142" mass="16050">MSLREQMIGTWKLISYQSEDESGNTIYPFGEDARGFIMYNPDGYMSAQLTKVGRPAYASGDIHTGTTEEMATAAHGYMAYSGRFELDEEKGEVTHHMDVSMNPTWEGQAQPRLATIEGDKLTVINGERPEDKLIWQRVEENH</sequence>
<accession>A0A9X3FLQ9</accession>
<dbReference type="EMBL" id="JAPRFR010000001">
    <property type="protein sequence ID" value="MCZ0725120.1"/>
    <property type="molecule type" value="Genomic_DNA"/>
</dbReference>